<name>A0A9W4UH65_9PLEO</name>
<dbReference type="Gene3D" id="2.170.270.10">
    <property type="entry name" value="SET domain"/>
    <property type="match status" value="1"/>
</dbReference>
<dbReference type="EMBL" id="CAOQHR010000005">
    <property type="protein sequence ID" value="CAI6334811.1"/>
    <property type="molecule type" value="Genomic_DNA"/>
</dbReference>
<dbReference type="AlphaFoldDB" id="A0A9W4UH65"/>
<evidence type="ECO:0008006" key="3">
    <source>
        <dbReference type="Google" id="ProtNLM"/>
    </source>
</evidence>
<dbReference type="Proteomes" id="UP001152607">
    <property type="component" value="Unassembled WGS sequence"/>
</dbReference>
<dbReference type="InterPro" id="IPR053185">
    <property type="entry name" value="SET_domain_protein"/>
</dbReference>
<reference evidence="1" key="1">
    <citation type="submission" date="2023-01" db="EMBL/GenBank/DDBJ databases">
        <authorList>
            <person name="Van Ghelder C."/>
            <person name="Rancurel C."/>
        </authorList>
    </citation>
    <scope>NUCLEOTIDE SEQUENCE</scope>
    <source>
        <strain evidence="1">CNCM I-4278</strain>
    </source>
</reference>
<evidence type="ECO:0000313" key="2">
    <source>
        <dbReference type="Proteomes" id="UP001152607"/>
    </source>
</evidence>
<evidence type="ECO:0000313" key="1">
    <source>
        <dbReference type="EMBL" id="CAI6334811.1"/>
    </source>
</evidence>
<gene>
    <name evidence="1" type="ORF">PDIGIT_LOCUS7880</name>
</gene>
<comment type="caution">
    <text evidence="1">The sequence shown here is derived from an EMBL/GenBank/DDBJ whole genome shotgun (WGS) entry which is preliminary data.</text>
</comment>
<sequence>MALKAYRDIEEGEELTISYLTLGQTSSHRQHAISSWGFNCSCSLCSLRKPEKAASDIRRKLIAQLTPKIMQLWDAGDDTAAISLAEESVQIIVDEGLEHLLTEQYALVAKLWLMLGKKRQRGTTVLKGEERVQSEIWARKSWILLGSMGFLGTKWDGHDDFDLEAFLELVSDGIKEVMLW</sequence>
<dbReference type="SUPFAM" id="SSF82199">
    <property type="entry name" value="SET domain"/>
    <property type="match status" value="1"/>
</dbReference>
<dbReference type="OrthoDB" id="438641at2759"/>
<keyword evidence="2" id="KW-1185">Reference proteome</keyword>
<accession>A0A9W4UH65</accession>
<protein>
    <recommendedName>
        <fullName evidence="3">SET domain-containing protein</fullName>
    </recommendedName>
</protein>
<dbReference type="PANTHER" id="PTHR47332">
    <property type="entry name" value="SET DOMAIN-CONTAINING PROTEIN 5"/>
    <property type="match status" value="1"/>
</dbReference>
<dbReference type="PANTHER" id="PTHR47332:SF2">
    <property type="entry name" value="SET-6"/>
    <property type="match status" value="1"/>
</dbReference>
<dbReference type="InterPro" id="IPR046341">
    <property type="entry name" value="SET_dom_sf"/>
</dbReference>
<organism evidence="1 2">
    <name type="scientific">Periconia digitata</name>
    <dbReference type="NCBI Taxonomy" id="1303443"/>
    <lineage>
        <taxon>Eukaryota</taxon>
        <taxon>Fungi</taxon>
        <taxon>Dikarya</taxon>
        <taxon>Ascomycota</taxon>
        <taxon>Pezizomycotina</taxon>
        <taxon>Dothideomycetes</taxon>
        <taxon>Pleosporomycetidae</taxon>
        <taxon>Pleosporales</taxon>
        <taxon>Massarineae</taxon>
        <taxon>Periconiaceae</taxon>
        <taxon>Periconia</taxon>
    </lineage>
</organism>
<proteinExistence type="predicted"/>